<dbReference type="Proteomes" id="UP000701702">
    <property type="component" value="Unassembled WGS sequence"/>
</dbReference>
<accession>A0ABN7YDX1</accession>
<proteinExistence type="predicted"/>
<dbReference type="RefSeq" id="WP_224001604.1">
    <property type="nucleotide sequence ID" value="NZ_CAJZAF010000008.1"/>
</dbReference>
<feature type="transmembrane region" description="Helical" evidence="1">
    <location>
        <begin position="30"/>
        <end position="51"/>
    </location>
</feature>
<dbReference type="EMBL" id="CAJZAF010000008">
    <property type="protein sequence ID" value="CAG9170407.1"/>
    <property type="molecule type" value="Genomic_DNA"/>
</dbReference>
<evidence type="ECO:0008006" key="4">
    <source>
        <dbReference type="Google" id="ProtNLM"/>
    </source>
</evidence>
<keyword evidence="1" id="KW-1133">Transmembrane helix</keyword>
<evidence type="ECO:0000256" key="1">
    <source>
        <dbReference type="SAM" id="Phobius"/>
    </source>
</evidence>
<comment type="caution">
    <text evidence="2">The sequence shown here is derived from an EMBL/GenBank/DDBJ whole genome shotgun (WGS) entry which is preliminary data.</text>
</comment>
<keyword evidence="1" id="KW-0812">Transmembrane</keyword>
<name>A0ABN7YDX1_9BURK</name>
<reference evidence="2 3" key="1">
    <citation type="submission" date="2021-08" db="EMBL/GenBank/DDBJ databases">
        <authorList>
            <person name="Peeters C."/>
        </authorList>
    </citation>
    <scope>NUCLEOTIDE SEQUENCE [LARGE SCALE GENOMIC DNA]</scope>
    <source>
        <strain evidence="2 3">LMG 23994</strain>
    </source>
</reference>
<keyword evidence="3" id="KW-1185">Reference proteome</keyword>
<evidence type="ECO:0000313" key="2">
    <source>
        <dbReference type="EMBL" id="CAG9170407.1"/>
    </source>
</evidence>
<keyword evidence="1" id="KW-0472">Membrane</keyword>
<organism evidence="2 3">
    <name type="scientific">Cupriavidus pinatubonensis</name>
    <dbReference type="NCBI Taxonomy" id="248026"/>
    <lineage>
        <taxon>Bacteria</taxon>
        <taxon>Pseudomonadati</taxon>
        <taxon>Pseudomonadota</taxon>
        <taxon>Betaproteobacteria</taxon>
        <taxon>Burkholderiales</taxon>
        <taxon>Burkholderiaceae</taxon>
        <taxon>Cupriavidus</taxon>
    </lineage>
</organism>
<evidence type="ECO:0000313" key="3">
    <source>
        <dbReference type="Proteomes" id="UP000701702"/>
    </source>
</evidence>
<sequence length="188" mass="20617">MLKNLAFWALIVSVVTLAQALGGWQSQGAAMLLIIFALVLLIGSSVVWLGLPETMRWTSTAVKSLTLGRSVALPIAARIAYEEARAHDTIWAHAAERLAVDKTPDGILDYVAGYIAGEAQIYGRRPPSTRLEPIAKVQAQSGTFYGGAKILRLRDGTRTEYSHLQVSRKDLRIVRRQMREAMSAGKDI</sequence>
<protein>
    <recommendedName>
        <fullName evidence="4">Transmembrane protein</fullName>
    </recommendedName>
</protein>
<gene>
    <name evidence="2" type="ORF">LMG23994_01883</name>
</gene>